<dbReference type="PIRSF" id="PIRSF000126">
    <property type="entry name" value="11-beta-HSD1"/>
    <property type="match status" value="1"/>
</dbReference>
<evidence type="ECO:0000313" key="4">
    <source>
        <dbReference type="EMBL" id="PKQ43910.1"/>
    </source>
</evidence>
<dbReference type="EMBL" id="PJEO01000054">
    <property type="protein sequence ID" value="PKQ43910.1"/>
    <property type="molecule type" value="Genomic_DNA"/>
</dbReference>
<dbReference type="Proteomes" id="UP000233435">
    <property type="component" value="Unassembled WGS sequence"/>
</dbReference>
<protein>
    <submittedName>
        <fullName evidence="4">Short-chain dehydrogenase</fullName>
    </submittedName>
</protein>
<reference evidence="4 5" key="1">
    <citation type="submission" date="2017-12" db="EMBL/GenBank/DDBJ databases">
        <title>Confluentibacter flavum sp. nov., isolated from the saline lake.</title>
        <authorList>
            <person name="Yu L."/>
        </authorList>
    </citation>
    <scope>NUCLEOTIDE SEQUENCE [LARGE SCALE GENOMIC DNA]</scope>
    <source>
        <strain evidence="4 5">3B</strain>
    </source>
</reference>
<keyword evidence="5" id="KW-1185">Reference proteome</keyword>
<comment type="caution">
    <text evidence="4">The sequence shown here is derived from an EMBL/GenBank/DDBJ whole genome shotgun (WGS) entry which is preliminary data.</text>
</comment>
<evidence type="ECO:0000313" key="5">
    <source>
        <dbReference type="Proteomes" id="UP000233435"/>
    </source>
</evidence>
<dbReference type="GO" id="GO:0016491">
    <property type="term" value="F:oxidoreductase activity"/>
    <property type="evidence" value="ECO:0007669"/>
    <property type="project" value="UniProtKB-KW"/>
</dbReference>
<name>A0A2N3HG20_9FLAO</name>
<dbReference type="PRINTS" id="PR00080">
    <property type="entry name" value="SDRFAMILY"/>
</dbReference>
<accession>A0A2N3HG20</accession>
<dbReference type="InterPro" id="IPR002347">
    <property type="entry name" value="SDR_fam"/>
</dbReference>
<dbReference type="RefSeq" id="WP_106660862.1">
    <property type="nucleotide sequence ID" value="NZ_PJEO01000054.1"/>
</dbReference>
<evidence type="ECO:0000256" key="1">
    <source>
        <dbReference type="ARBA" id="ARBA00006484"/>
    </source>
</evidence>
<dbReference type="PANTHER" id="PTHR43899:SF13">
    <property type="entry name" value="RH59310P"/>
    <property type="match status" value="1"/>
</dbReference>
<sequence>MKTALVTGAASGIGYELSVLLANDKYDLVLVDIDKLKLKAVKNFIQKKYSVSVTVLVKDLSKPNIAQEIFEDIDNIPIEVLINNAGFGLFGPFANTQWRREEEMLTVHITTTAQLSKLVLKSMMNRGCGKILNISSLAAFQPGPFMSVYYASKAFVLSFSQAIASELKDTGVTVTALCPGPTRTSFQDVVSHDTAKNKITFNMSCPKAVAKYGYGAMLKGKTVAIPGLFNRFLAFLPRLFPRDLATAVVRTMQLKNRLTH</sequence>
<dbReference type="PRINTS" id="PR00081">
    <property type="entry name" value="GDHRDH"/>
</dbReference>
<dbReference type="SUPFAM" id="SSF51735">
    <property type="entry name" value="NAD(P)-binding Rossmann-fold domains"/>
    <property type="match status" value="1"/>
</dbReference>
<evidence type="ECO:0000256" key="2">
    <source>
        <dbReference type="ARBA" id="ARBA00023002"/>
    </source>
</evidence>
<gene>
    <name evidence="4" type="ORF">CSW08_15940</name>
</gene>
<keyword evidence="2" id="KW-0560">Oxidoreductase</keyword>
<dbReference type="AlphaFoldDB" id="A0A2N3HG20"/>
<dbReference type="PANTHER" id="PTHR43899">
    <property type="entry name" value="RH59310P"/>
    <property type="match status" value="1"/>
</dbReference>
<dbReference type="Pfam" id="PF00106">
    <property type="entry name" value="adh_short"/>
    <property type="match status" value="1"/>
</dbReference>
<dbReference type="Gene3D" id="3.40.50.720">
    <property type="entry name" value="NAD(P)-binding Rossmann-like Domain"/>
    <property type="match status" value="1"/>
</dbReference>
<comment type="similarity">
    <text evidence="1 3">Belongs to the short-chain dehydrogenases/reductases (SDR) family.</text>
</comment>
<dbReference type="OrthoDB" id="9808814at2"/>
<evidence type="ECO:0000256" key="3">
    <source>
        <dbReference type="RuleBase" id="RU000363"/>
    </source>
</evidence>
<proteinExistence type="inferred from homology"/>
<dbReference type="InterPro" id="IPR036291">
    <property type="entry name" value="NAD(P)-bd_dom_sf"/>
</dbReference>
<dbReference type="InterPro" id="IPR051019">
    <property type="entry name" value="VLCFA-Steroid_DH"/>
</dbReference>
<organism evidence="4 5">
    <name type="scientific">Confluentibacter flavum</name>
    <dbReference type="NCBI Taxonomy" id="1909700"/>
    <lineage>
        <taxon>Bacteria</taxon>
        <taxon>Pseudomonadati</taxon>
        <taxon>Bacteroidota</taxon>
        <taxon>Flavobacteriia</taxon>
        <taxon>Flavobacteriales</taxon>
        <taxon>Flavobacteriaceae</taxon>
        <taxon>Confluentibacter</taxon>
    </lineage>
</organism>